<keyword evidence="7" id="KW-0539">Nucleus</keyword>
<evidence type="ECO:0000256" key="3">
    <source>
        <dbReference type="ARBA" id="ARBA00022737"/>
    </source>
</evidence>
<keyword evidence="11" id="KW-1185">Reference proteome</keyword>
<dbReference type="InterPro" id="IPR013087">
    <property type="entry name" value="Znf_C2H2_type"/>
</dbReference>
<dbReference type="PANTHER" id="PTHR24404:SF114">
    <property type="entry name" value="KLUMPFUSS, ISOFORM B-RELATED"/>
    <property type="match status" value="1"/>
</dbReference>
<dbReference type="PROSITE" id="PS00028">
    <property type="entry name" value="ZINC_FINGER_C2H2_1"/>
    <property type="match status" value="6"/>
</dbReference>
<reference evidence="10" key="1">
    <citation type="submission" date="2020-05" db="UniProtKB">
        <authorList>
            <consortium name="EnsemblMetazoa"/>
        </authorList>
    </citation>
    <scope>IDENTIFICATION</scope>
    <source>
        <strain evidence="10">USDA</strain>
    </source>
</reference>
<evidence type="ECO:0000256" key="6">
    <source>
        <dbReference type="ARBA" id="ARBA00023125"/>
    </source>
</evidence>
<dbReference type="OrthoDB" id="3561125at2759"/>
<feature type="domain" description="C2H2-type" evidence="9">
    <location>
        <begin position="411"/>
        <end position="439"/>
    </location>
</feature>
<evidence type="ECO:0000313" key="11">
    <source>
        <dbReference type="Proteomes" id="UP000095300"/>
    </source>
</evidence>
<dbReference type="GO" id="GO:0003700">
    <property type="term" value="F:DNA-binding transcription factor activity"/>
    <property type="evidence" value="ECO:0007669"/>
    <property type="project" value="TreeGrafter"/>
</dbReference>
<evidence type="ECO:0000256" key="8">
    <source>
        <dbReference type="PROSITE-ProRule" id="PRU00042"/>
    </source>
</evidence>
<keyword evidence="2" id="KW-0479">Metal-binding</keyword>
<evidence type="ECO:0000313" key="10">
    <source>
        <dbReference type="EnsemblMetazoa" id="SCAU001931-PA"/>
    </source>
</evidence>
<dbReference type="VEuPathDB" id="VectorBase:SCAU001931"/>
<dbReference type="GO" id="GO:0008270">
    <property type="term" value="F:zinc ion binding"/>
    <property type="evidence" value="ECO:0007669"/>
    <property type="project" value="UniProtKB-KW"/>
</dbReference>
<evidence type="ECO:0000259" key="9">
    <source>
        <dbReference type="PROSITE" id="PS50157"/>
    </source>
</evidence>
<dbReference type="PANTHER" id="PTHR24404">
    <property type="entry name" value="ZINC FINGER PROTEIN"/>
    <property type="match status" value="1"/>
</dbReference>
<dbReference type="Proteomes" id="UP000095300">
    <property type="component" value="Unassembled WGS sequence"/>
</dbReference>
<dbReference type="KEGG" id="scac:106092301"/>
<feature type="domain" description="C2H2-type" evidence="9">
    <location>
        <begin position="468"/>
        <end position="496"/>
    </location>
</feature>
<feature type="domain" description="C2H2-type" evidence="9">
    <location>
        <begin position="144"/>
        <end position="172"/>
    </location>
</feature>
<keyword evidence="6" id="KW-0238">DNA-binding</keyword>
<gene>
    <name evidence="10" type="primary">106092301</name>
</gene>
<dbReference type="GO" id="GO:0005634">
    <property type="term" value="C:nucleus"/>
    <property type="evidence" value="ECO:0007669"/>
    <property type="project" value="UniProtKB-SubCell"/>
</dbReference>
<dbReference type="GO" id="GO:0006357">
    <property type="term" value="P:regulation of transcription by RNA polymerase II"/>
    <property type="evidence" value="ECO:0007669"/>
    <property type="project" value="TreeGrafter"/>
</dbReference>
<evidence type="ECO:0000256" key="7">
    <source>
        <dbReference type="ARBA" id="ARBA00023242"/>
    </source>
</evidence>
<accession>A0A1I8NTQ5</accession>
<name>A0A1I8NTQ5_STOCA</name>
<protein>
    <recommendedName>
        <fullName evidence="9">C2H2-type domain-containing protein</fullName>
    </recommendedName>
</protein>
<feature type="domain" description="C2H2-type" evidence="9">
    <location>
        <begin position="264"/>
        <end position="292"/>
    </location>
</feature>
<dbReference type="SUPFAM" id="SSF57667">
    <property type="entry name" value="beta-beta-alpha zinc fingers"/>
    <property type="match status" value="4"/>
</dbReference>
<dbReference type="EnsemblMetazoa" id="SCAU001931-RA">
    <property type="protein sequence ID" value="SCAU001931-PA"/>
    <property type="gene ID" value="SCAU001931"/>
</dbReference>
<sequence length="556" mass="66245">MLFGNHVDHATNIISPAYICLRCSKALEIAYHFMNMTLERRKELEERLQTSSGIIEVFEEEEEDDEVTYTETKIVSRVEVKELGSLEEMENGHEEEFAYEQDMETVLNDPADLEYDNKNESEQQEDITDLTIQKVAEPQVIRSYNCCYCLETFECHEFLIEHTQSIHKKMIPFKCQMCRYYTCFMESLRKHYKAYHKLDDLENRLYKTKELLAISAELEPPQEMTFRCAECEYQTHSPTEIDNHLAMEHDLYEDAKEKYTITYYNCPLCYRHFYDKTSLKIHISTTHNSQPVQNVMEHKCDKCGKCFLRKSGLVLHERYCDLAEPSQCNFCSLKFSSVLKYEQHLKAEHGVAIKYECEICHKTFKTAAYLSVHRRRHNERYYHCNMCPNTYINNAELKVHLQRNHAPKNAKICSLCKKSFGQIFQLREHLKIEHKRHHESYKCKFCNYTSNSKFALEVHQYRHTGKPYRCKFCTKQYVLRKDLKMHCRKIHDYELKDEELASMFFDKHGYTSRVDAFSKQNNNLEIDVINEKDLAMELKEFNLTFDDIIEDLFNCK</sequence>
<feature type="domain" description="C2H2-type" evidence="9">
    <location>
        <begin position="382"/>
        <end position="410"/>
    </location>
</feature>
<organism evidence="10 11">
    <name type="scientific">Stomoxys calcitrans</name>
    <name type="common">Stable fly</name>
    <name type="synonym">Conops calcitrans</name>
    <dbReference type="NCBI Taxonomy" id="35570"/>
    <lineage>
        <taxon>Eukaryota</taxon>
        <taxon>Metazoa</taxon>
        <taxon>Ecdysozoa</taxon>
        <taxon>Arthropoda</taxon>
        <taxon>Hexapoda</taxon>
        <taxon>Insecta</taxon>
        <taxon>Pterygota</taxon>
        <taxon>Neoptera</taxon>
        <taxon>Endopterygota</taxon>
        <taxon>Diptera</taxon>
        <taxon>Brachycera</taxon>
        <taxon>Muscomorpha</taxon>
        <taxon>Muscoidea</taxon>
        <taxon>Muscidae</taxon>
        <taxon>Stomoxys</taxon>
    </lineage>
</organism>
<dbReference type="Pfam" id="PF00096">
    <property type="entry name" value="zf-C2H2"/>
    <property type="match status" value="3"/>
</dbReference>
<dbReference type="GO" id="GO:0000978">
    <property type="term" value="F:RNA polymerase II cis-regulatory region sequence-specific DNA binding"/>
    <property type="evidence" value="ECO:0007669"/>
    <property type="project" value="TreeGrafter"/>
</dbReference>
<dbReference type="SMART" id="SM00355">
    <property type="entry name" value="ZnF_C2H2"/>
    <property type="match status" value="11"/>
</dbReference>
<evidence type="ECO:0000256" key="1">
    <source>
        <dbReference type="ARBA" id="ARBA00004123"/>
    </source>
</evidence>
<evidence type="ECO:0000256" key="5">
    <source>
        <dbReference type="ARBA" id="ARBA00022833"/>
    </source>
</evidence>
<keyword evidence="4 8" id="KW-0863">Zinc-finger</keyword>
<keyword evidence="5" id="KW-0862">Zinc</keyword>
<feature type="domain" description="C2H2-type" evidence="9">
    <location>
        <begin position="355"/>
        <end position="382"/>
    </location>
</feature>
<dbReference type="PROSITE" id="PS50157">
    <property type="entry name" value="ZINC_FINGER_C2H2_2"/>
    <property type="match status" value="8"/>
</dbReference>
<dbReference type="STRING" id="35570.A0A1I8NTQ5"/>
<feature type="domain" description="C2H2-type" evidence="9">
    <location>
        <begin position="298"/>
        <end position="325"/>
    </location>
</feature>
<evidence type="ECO:0000256" key="4">
    <source>
        <dbReference type="ARBA" id="ARBA00022771"/>
    </source>
</evidence>
<comment type="subcellular location">
    <subcellularLocation>
        <location evidence="1">Nucleus</location>
    </subcellularLocation>
</comment>
<keyword evidence="3" id="KW-0677">Repeat</keyword>
<proteinExistence type="predicted"/>
<dbReference type="Gene3D" id="3.30.160.60">
    <property type="entry name" value="Classic Zinc Finger"/>
    <property type="match status" value="6"/>
</dbReference>
<feature type="domain" description="C2H2-type" evidence="9">
    <location>
        <begin position="441"/>
        <end position="468"/>
    </location>
</feature>
<evidence type="ECO:0000256" key="2">
    <source>
        <dbReference type="ARBA" id="ARBA00022723"/>
    </source>
</evidence>
<dbReference type="InterPro" id="IPR050589">
    <property type="entry name" value="Ikaros_C2H2-ZF"/>
</dbReference>
<dbReference type="AlphaFoldDB" id="A0A1I8NTQ5"/>
<dbReference type="InterPro" id="IPR036236">
    <property type="entry name" value="Znf_C2H2_sf"/>
</dbReference>